<dbReference type="InterPro" id="IPR036388">
    <property type="entry name" value="WH-like_DNA-bd_sf"/>
</dbReference>
<feature type="compositionally biased region" description="Polar residues" evidence="5">
    <location>
        <begin position="428"/>
        <end position="440"/>
    </location>
</feature>
<dbReference type="InterPro" id="IPR030456">
    <property type="entry name" value="TF_fork_head_CS_2"/>
</dbReference>
<name>A0A2H0ZTE3_CANAR</name>
<evidence type="ECO:0000259" key="6">
    <source>
        <dbReference type="PROSITE" id="PS50039"/>
    </source>
</evidence>
<dbReference type="InterPro" id="IPR001766">
    <property type="entry name" value="Fork_head_dom"/>
</dbReference>
<keyword evidence="2 4" id="KW-0238">DNA-binding</keyword>
<reference evidence="7" key="4">
    <citation type="submission" date="2024-03" db="EMBL/GenBank/DDBJ databases">
        <title>Improved genome assembly of Candida auris strain B8441 and annotation of B11205.</title>
        <authorList>
            <person name="Cauldron N.C."/>
            <person name="Shea T."/>
            <person name="Cuomo C.A."/>
        </authorList>
    </citation>
    <scope>NUCLEOTIDE SEQUENCE</scope>
    <source>
        <strain evidence="7">B8441</strain>
    </source>
</reference>
<accession>A0A2H0ZTE3</accession>
<dbReference type="GO" id="GO:0000978">
    <property type="term" value="F:RNA polymerase II cis-regulatory region sequence-specific DNA binding"/>
    <property type="evidence" value="ECO:0007669"/>
    <property type="project" value="TreeGrafter"/>
</dbReference>
<evidence type="ECO:0000313" key="8">
    <source>
        <dbReference type="EMBL" id="PIS51939.1"/>
    </source>
</evidence>
<comment type="subcellular location">
    <subcellularLocation>
        <location evidence="1 4">Nucleus</location>
    </subcellularLocation>
</comment>
<evidence type="ECO:0000256" key="4">
    <source>
        <dbReference type="PROSITE-ProRule" id="PRU00089"/>
    </source>
</evidence>
<dbReference type="GO" id="GO:0001228">
    <property type="term" value="F:DNA-binding transcription activator activity, RNA polymerase II-specific"/>
    <property type="evidence" value="ECO:0007669"/>
    <property type="project" value="UniProtKB-ARBA"/>
</dbReference>
<dbReference type="SUPFAM" id="SSF46785">
    <property type="entry name" value="Winged helix' DNA-binding domain"/>
    <property type="match status" value="1"/>
</dbReference>
<feature type="region of interest" description="Disordered" evidence="5">
    <location>
        <begin position="143"/>
        <end position="176"/>
    </location>
</feature>
<feature type="compositionally biased region" description="Basic residues" evidence="5">
    <location>
        <begin position="153"/>
        <end position="163"/>
    </location>
</feature>
<feature type="compositionally biased region" description="Basic and acidic residues" evidence="5">
    <location>
        <begin position="299"/>
        <end position="331"/>
    </location>
</feature>
<feature type="compositionally biased region" description="Polar residues" evidence="5">
    <location>
        <begin position="286"/>
        <end position="298"/>
    </location>
</feature>
<dbReference type="VEuPathDB" id="FungiDB:QG37_07623"/>
<dbReference type="Gene3D" id="1.10.10.10">
    <property type="entry name" value="Winged helix-like DNA-binding domain superfamily/Winged helix DNA-binding domain"/>
    <property type="match status" value="1"/>
</dbReference>
<dbReference type="PROSITE" id="PS00658">
    <property type="entry name" value="FORK_HEAD_2"/>
    <property type="match status" value="1"/>
</dbReference>
<evidence type="ECO:0000256" key="5">
    <source>
        <dbReference type="SAM" id="MobiDB-lite"/>
    </source>
</evidence>
<feature type="compositionally biased region" description="Low complexity" evidence="5">
    <location>
        <begin position="88"/>
        <end position="101"/>
    </location>
</feature>
<feature type="domain" description="Fork-head" evidence="6">
    <location>
        <begin position="178"/>
        <end position="270"/>
    </location>
</feature>
<dbReference type="PRINTS" id="PR00053">
    <property type="entry name" value="FORKHEAD"/>
</dbReference>
<dbReference type="SMART" id="SM00339">
    <property type="entry name" value="FH"/>
    <property type="match status" value="1"/>
</dbReference>
<evidence type="ECO:0000256" key="3">
    <source>
        <dbReference type="ARBA" id="ARBA00023242"/>
    </source>
</evidence>
<comment type="caution">
    <text evidence="8">The sequence shown here is derived from an EMBL/GenBank/DDBJ whole genome shotgun (WGS) entry which is preliminary data.</text>
</comment>
<dbReference type="VEuPathDB" id="FungiDB:CJI97_003619"/>
<gene>
    <name evidence="8" type="ORF">B9J08_003546</name>
    <name evidence="7" type="ORF">B9J08_01404</name>
</gene>
<evidence type="ECO:0000313" key="9">
    <source>
        <dbReference type="Proteomes" id="UP000230249"/>
    </source>
</evidence>
<dbReference type="VEuPathDB" id="FungiDB:CJJ07_005465"/>
<dbReference type="InterPro" id="IPR050211">
    <property type="entry name" value="FOX_domain-containing"/>
</dbReference>
<protein>
    <recommendedName>
        <fullName evidence="6">Fork-head domain-containing protein</fullName>
    </recommendedName>
</protein>
<proteinExistence type="predicted"/>
<reference evidence="8" key="2">
    <citation type="submission" date="2017-11" db="EMBL/GenBank/DDBJ databases">
        <title>Candida auris genome assembly and annotation.</title>
        <authorList>
            <person name="Munoz J.F."/>
            <person name="Gade L.G."/>
            <person name="Chow N.A."/>
            <person name="Litvintseva A.P."/>
            <person name="Loparev V.N."/>
            <person name="Cuomo C.A."/>
        </authorList>
    </citation>
    <scope>NUCLEOTIDE SEQUENCE</scope>
    <source>
        <strain evidence="8">B8441</strain>
    </source>
</reference>
<dbReference type="STRING" id="498019.A0A2H0ZTE3"/>
<feature type="DNA-binding region" description="Fork-head" evidence="4">
    <location>
        <begin position="178"/>
        <end position="270"/>
    </location>
</feature>
<dbReference type="OrthoDB" id="5954824at2759"/>
<dbReference type="OMA" id="KKLWNSP"/>
<keyword evidence="9" id="KW-1185">Reference proteome</keyword>
<feature type="region of interest" description="Disordered" evidence="5">
    <location>
        <begin position="282"/>
        <end position="336"/>
    </location>
</feature>
<feature type="region of interest" description="Disordered" evidence="5">
    <location>
        <begin position="68"/>
        <end position="128"/>
    </location>
</feature>
<accession>A0A5Q7YF43</accession>
<dbReference type="VEuPathDB" id="FungiDB:B9J08_003546"/>
<reference evidence="8 9" key="1">
    <citation type="journal article" date="2017" name="Clin. Infect. Dis.">
        <title>Simultaneous emergence of multidrug-resistant Candida auris on 3 continents confirmed by whole-genome sequencing and epidemiological analyses.</title>
        <authorList>
            <person name="Lockhart S.R."/>
            <person name="Etienne K.A."/>
            <person name="Vallabhaneni S."/>
            <person name="Farooqi J."/>
            <person name="Chowdhary A."/>
            <person name="Govender N.P."/>
            <person name="Colombo A.L."/>
            <person name="Calvo B."/>
            <person name="Cuomo C.A."/>
            <person name="Desjardins C.A."/>
            <person name="Berkow E.L."/>
            <person name="Castanheira M."/>
            <person name="Magobo R.E."/>
            <person name="Jabeen K."/>
            <person name="Asghar R.J."/>
            <person name="Meis J.F."/>
            <person name="Jackson B."/>
            <person name="Chiller T."/>
            <person name="Litvintseva A.P."/>
        </authorList>
    </citation>
    <scope>NUCLEOTIDE SEQUENCE [LARGE SCALE GENOMIC DNA]</scope>
    <source>
        <strain evidence="8 9">B8441</strain>
    </source>
</reference>
<evidence type="ECO:0000313" key="7">
    <source>
        <dbReference type="EMBL" id="KAK8443046.1"/>
    </source>
</evidence>
<sequence length="553" mass="60431">MSRRPLHKHSVNVLTDTPKAPSAKITTPPRSVHLKRNNSILETPVRPDQSHYGHSSVSGNFSMNNVLLSPAFSSPQPPQPPIFDHHSSSSSLATSDASGHSNLAPPPPFAANFRPTNQPSQSDFGSNINSVFGGSVNTSLASAPAVGGPNIATKKKSRPKKARKDNGETSFSIDSHEKPPYSYATLIGMSILSHPDKQLTLSQIYAWISETFKYYRREDVGWQNSIRHNLSLNKAFVKGMKSKDGKGHFWCIKPECEDLFLKAKNNKKSSYHEVMDQLAIARRKNSAASIPSSPTSGSMDDRKRPEEDKAEGPSKRPKIEVHPSTDAHDDSPLDNNILRTPIVRTQSDSDKPVLAEKNMTFTSSFSCNSNFELSPAHPIETGPLLEPLTPAALTNVVIQQTGSASGYSGVQLPSITLNRVAPPHLPQLQPSMANNATPRTAGSARTPIAPMKTPLRTLKTPSGSTLVRKLWQSPSYLEEFYHSPFGTGRALLNSYDDDDMLMRAFDSPATSRDGRMNLIHELKRADDNRNDDDDDKRADAPSSDATDVDGAND</sequence>
<evidence type="ECO:0000256" key="2">
    <source>
        <dbReference type="ARBA" id="ARBA00023125"/>
    </source>
</evidence>
<feature type="region of interest" description="Disordered" evidence="5">
    <location>
        <begin position="427"/>
        <end position="448"/>
    </location>
</feature>
<keyword evidence="3 4" id="KW-0539">Nucleus</keyword>
<feature type="region of interest" description="Disordered" evidence="5">
    <location>
        <begin position="522"/>
        <end position="553"/>
    </location>
</feature>
<dbReference type="PANTHER" id="PTHR11829:SF343">
    <property type="entry name" value="FORK-HEAD DOMAIN-CONTAINING PROTEIN"/>
    <property type="match status" value="1"/>
</dbReference>
<dbReference type="Pfam" id="PF00250">
    <property type="entry name" value="Forkhead"/>
    <property type="match status" value="1"/>
</dbReference>
<dbReference type="InterPro" id="IPR036390">
    <property type="entry name" value="WH_DNA-bd_sf"/>
</dbReference>
<dbReference type="Proteomes" id="UP000230249">
    <property type="component" value="Unassembled WGS sequence"/>
</dbReference>
<dbReference type="GO" id="GO:0005634">
    <property type="term" value="C:nucleus"/>
    <property type="evidence" value="ECO:0007669"/>
    <property type="project" value="UniProtKB-SubCell"/>
</dbReference>
<feature type="compositionally biased region" description="Basic residues" evidence="5">
    <location>
        <begin position="1"/>
        <end position="10"/>
    </location>
</feature>
<dbReference type="VEuPathDB" id="FungiDB:CJJ09_000562"/>
<dbReference type="PANTHER" id="PTHR11829">
    <property type="entry name" value="FORKHEAD BOX PROTEIN"/>
    <property type="match status" value="1"/>
</dbReference>
<reference evidence="7 9" key="3">
    <citation type="journal article" date="2018" name="Nat. Commun.">
        <title>Genomic insights into multidrug-resistance, mating and virulence in Candida auris and related emerging species.</title>
        <authorList>
            <person name="Munoz J.F."/>
            <person name="Gade L."/>
            <person name="Chow N.A."/>
            <person name="Loparev V.N."/>
            <person name="Juieng P."/>
            <person name="Berkow E.L."/>
            <person name="Farrer R.A."/>
            <person name="Litvintseva A.P."/>
            <person name="Cuomo C.A."/>
        </authorList>
    </citation>
    <scope>GENOME REANNOTATION</scope>
    <source>
        <strain evidence="7 9">B8441</strain>
    </source>
</reference>
<dbReference type="PROSITE" id="PS50039">
    <property type="entry name" value="FORK_HEAD_3"/>
    <property type="match status" value="1"/>
</dbReference>
<feature type="compositionally biased region" description="Polar residues" evidence="5">
    <location>
        <begin position="114"/>
        <end position="128"/>
    </location>
</feature>
<organism evidence="8">
    <name type="scientific">Candidozyma auris</name>
    <name type="common">Yeast</name>
    <name type="synonym">Candida auris</name>
    <dbReference type="NCBI Taxonomy" id="498019"/>
    <lineage>
        <taxon>Eukaryota</taxon>
        <taxon>Fungi</taxon>
        <taxon>Dikarya</taxon>
        <taxon>Ascomycota</taxon>
        <taxon>Saccharomycotina</taxon>
        <taxon>Pichiomycetes</taxon>
        <taxon>Metschnikowiaceae</taxon>
        <taxon>Candidozyma</taxon>
    </lineage>
</organism>
<dbReference type="AlphaFoldDB" id="A0A2H0ZTE3"/>
<feature type="region of interest" description="Disordered" evidence="5">
    <location>
        <begin position="1"/>
        <end position="30"/>
    </location>
</feature>
<dbReference type="FunFam" id="1.10.10.10:FF:000260">
    <property type="entry name" value="Forkhead transcription factor (Sep1)"/>
    <property type="match status" value="1"/>
</dbReference>
<dbReference type="EMBL" id="PEKT02000007">
    <property type="protein sequence ID" value="PIS51939.1"/>
    <property type="molecule type" value="Genomic_DNA"/>
</dbReference>
<dbReference type="VEuPathDB" id="FungiDB:CJI96_0002076"/>
<dbReference type="EMBL" id="PEKT03000001">
    <property type="protein sequence ID" value="KAK8443046.1"/>
    <property type="molecule type" value="Genomic_DNA"/>
</dbReference>
<evidence type="ECO:0000256" key="1">
    <source>
        <dbReference type="ARBA" id="ARBA00004123"/>
    </source>
</evidence>